<dbReference type="Pfam" id="PF06429">
    <property type="entry name" value="Flg_bbr_C"/>
    <property type="match status" value="1"/>
</dbReference>
<evidence type="ECO:0000256" key="5">
    <source>
        <dbReference type="ARBA" id="ARBA00022525"/>
    </source>
</evidence>
<dbReference type="AlphaFoldDB" id="A0AAE3LLZ4"/>
<protein>
    <recommendedName>
        <fullName evidence="4 7">Flagellar hook-associated protein 1</fullName>
        <shortName evidence="7">HAP1</shortName>
    </recommendedName>
</protein>
<dbReference type="NCBIfam" id="TIGR02492">
    <property type="entry name" value="flgK_ends"/>
    <property type="match status" value="1"/>
</dbReference>
<keyword evidence="11" id="KW-0966">Cell projection</keyword>
<evidence type="ECO:0000313" key="12">
    <source>
        <dbReference type="Proteomes" id="UP001209318"/>
    </source>
</evidence>
<accession>A0AAE3LLZ4</accession>
<evidence type="ECO:0000256" key="2">
    <source>
        <dbReference type="ARBA" id="ARBA00004613"/>
    </source>
</evidence>
<dbReference type="InterPro" id="IPR002371">
    <property type="entry name" value="FlgK"/>
</dbReference>
<evidence type="ECO:0000256" key="1">
    <source>
        <dbReference type="ARBA" id="ARBA00004365"/>
    </source>
</evidence>
<evidence type="ECO:0000259" key="8">
    <source>
        <dbReference type="Pfam" id="PF00460"/>
    </source>
</evidence>
<gene>
    <name evidence="7 11" type="primary">flgK</name>
    <name evidence="11" type="ORF">OEV98_05400</name>
</gene>
<evidence type="ECO:0000313" key="11">
    <source>
        <dbReference type="EMBL" id="MCU9612985.1"/>
    </source>
</evidence>
<organism evidence="11 12">
    <name type="scientific">Perspicuibacillus lycopersici</name>
    <dbReference type="NCBI Taxonomy" id="1325689"/>
    <lineage>
        <taxon>Bacteria</taxon>
        <taxon>Bacillati</taxon>
        <taxon>Bacillota</taxon>
        <taxon>Bacilli</taxon>
        <taxon>Bacillales</taxon>
        <taxon>Bacillaceae</taxon>
        <taxon>Perspicuibacillus</taxon>
    </lineage>
</organism>
<evidence type="ECO:0000259" key="9">
    <source>
        <dbReference type="Pfam" id="PF06429"/>
    </source>
</evidence>
<comment type="caution">
    <text evidence="11">The sequence shown here is derived from an EMBL/GenBank/DDBJ whole genome shotgun (WGS) entry which is preliminary data.</text>
</comment>
<evidence type="ECO:0000256" key="3">
    <source>
        <dbReference type="ARBA" id="ARBA00009677"/>
    </source>
</evidence>
<keyword evidence="11" id="KW-0969">Cilium</keyword>
<comment type="similarity">
    <text evidence="3 7">Belongs to the flagella basal body rod proteins family.</text>
</comment>
<feature type="domain" description="Flagellar hook-associated protein FlgK helical" evidence="10">
    <location>
        <begin position="98"/>
        <end position="365"/>
    </location>
</feature>
<dbReference type="GO" id="GO:0005576">
    <property type="term" value="C:extracellular region"/>
    <property type="evidence" value="ECO:0007669"/>
    <property type="project" value="UniProtKB-SubCell"/>
</dbReference>
<dbReference type="InterPro" id="IPR053927">
    <property type="entry name" value="FlgK_helical"/>
</dbReference>
<dbReference type="PRINTS" id="PR01005">
    <property type="entry name" value="FLGHOOKAP1"/>
</dbReference>
<feature type="domain" description="Flagellar basal-body/hook protein C-terminal" evidence="9">
    <location>
        <begin position="479"/>
        <end position="515"/>
    </location>
</feature>
<keyword evidence="6 7" id="KW-0975">Bacterial flagellum</keyword>
<dbReference type="EMBL" id="JAOUSF010000002">
    <property type="protein sequence ID" value="MCU9612985.1"/>
    <property type="molecule type" value="Genomic_DNA"/>
</dbReference>
<dbReference type="PANTHER" id="PTHR30033">
    <property type="entry name" value="FLAGELLAR HOOK-ASSOCIATED PROTEIN 1"/>
    <property type="match status" value="1"/>
</dbReference>
<evidence type="ECO:0000256" key="4">
    <source>
        <dbReference type="ARBA" id="ARBA00016244"/>
    </source>
</evidence>
<dbReference type="GO" id="GO:0009424">
    <property type="term" value="C:bacterial-type flagellum hook"/>
    <property type="evidence" value="ECO:0007669"/>
    <property type="project" value="UniProtKB-UniRule"/>
</dbReference>
<dbReference type="Proteomes" id="UP001209318">
    <property type="component" value="Unassembled WGS sequence"/>
</dbReference>
<feature type="domain" description="Flagellar basal body rod protein N-terminal" evidence="8">
    <location>
        <begin position="8"/>
        <end position="38"/>
    </location>
</feature>
<sequence length="519" mass="55777">MISTFHGLETAKRGLNAQNAALTTNGNNVANANTAGYTRQKVNTVQTQPLTVGGMNQSQIGTGVEVQSIQRVRDQFLDAEYRQENGQLGYYNSLSSSLSQVENILNDTQGNGLNSVMDKFWSSMQDLTTNPDNLGVRQVVAANGQMVAETINYYYHSISTVQEDIGKQITSKVDQINSLVSQIDQLNDQIAKVETTGQLPNNLYDQRDVLVDNLSSIVDIKVTSVVPNNYAKKTTGAEGLYQIEIVQDNGASYSPQATLIQVDRTTGNSIANTVSVSGENGETNSLTSPITHLNVGESQITNMNFSGELGGLIESYGYQTADGVSGQIPEILEKLNNLASAFANEFNAVHEQGFGLNGETGLAFFELGETGQPAAKVIKVNSDILNNPSLLAVASGTASSEDFSNNENAVKLTNLQTKNFSEYVTNASLPANMQKGNISSYYSSIIGDIGVKVQGANSNLQTAQTLTELANNNRQSVNGVSLDEEMANLVMFQHAYNASARMVSVIDEMLDTIINGLGR</sequence>
<keyword evidence="5 7" id="KW-0964">Secreted</keyword>
<evidence type="ECO:0000256" key="7">
    <source>
        <dbReference type="RuleBase" id="RU362065"/>
    </source>
</evidence>
<keyword evidence="12" id="KW-1185">Reference proteome</keyword>
<dbReference type="Pfam" id="PF22638">
    <property type="entry name" value="FlgK_D1"/>
    <property type="match status" value="1"/>
</dbReference>
<name>A0AAE3LLZ4_9BACI</name>
<reference evidence="11" key="1">
    <citation type="submission" date="2022-10" db="EMBL/GenBank/DDBJ databases">
        <title>Description of Fervidibacillus gen. nov. in the family Fervidibacillaceae fam. nov. with two species, Fervidibacillus albus sp. nov., and Fervidibacillus halotolerans sp. nov., isolated from tidal flat sediments.</title>
        <authorList>
            <person name="Kwon K.K."/>
            <person name="Yang S.-H."/>
        </authorList>
    </citation>
    <scope>NUCLEOTIDE SEQUENCE</scope>
    <source>
        <strain evidence="11">JCM 19140</strain>
    </source>
</reference>
<proteinExistence type="inferred from homology"/>
<dbReference type="Pfam" id="PF00460">
    <property type="entry name" value="Flg_bb_rod"/>
    <property type="match status" value="1"/>
</dbReference>
<dbReference type="PANTHER" id="PTHR30033:SF1">
    <property type="entry name" value="FLAGELLAR HOOK-ASSOCIATED PROTEIN 1"/>
    <property type="match status" value="1"/>
</dbReference>
<dbReference type="InterPro" id="IPR001444">
    <property type="entry name" value="Flag_bb_rod_N"/>
</dbReference>
<dbReference type="SUPFAM" id="SSF64518">
    <property type="entry name" value="Phase 1 flagellin"/>
    <property type="match status" value="1"/>
</dbReference>
<dbReference type="InterPro" id="IPR010930">
    <property type="entry name" value="Flg_bb/hook_C_dom"/>
</dbReference>
<keyword evidence="11" id="KW-0282">Flagellum</keyword>
<dbReference type="RefSeq" id="WP_263072192.1">
    <property type="nucleotide sequence ID" value="NZ_JAOUSF010000002.1"/>
</dbReference>
<evidence type="ECO:0000256" key="6">
    <source>
        <dbReference type="ARBA" id="ARBA00023143"/>
    </source>
</evidence>
<comment type="subcellular location">
    <subcellularLocation>
        <location evidence="1 7">Bacterial flagellum</location>
    </subcellularLocation>
    <subcellularLocation>
        <location evidence="2 7">Secreted</location>
    </subcellularLocation>
</comment>
<dbReference type="GO" id="GO:0044780">
    <property type="term" value="P:bacterial-type flagellum assembly"/>
    <property type="evidence" value="ECO:0007669"/>
    <property type="project" value="InterPro"/>
</dbReference>
<evidence type="ECO:0000259" key="10">
    <source>
        <dbReference type="Pfam" id="PF22638"/>
    </source>
</evidence>
<dbReference type="GO" id="GO:0005198">
    <property type="term" value="F:structural molecule activity"/>
    <property type="evidence" value="ECO:0007669"/>
    <property type="project" value="UniProtKB-UniRule"/>
</dbReference>